<keyword evidence="1 3" id="KW-0193">Cuticle</keyword>
<dbReference type="EMBL" id="CAKOGL010000030">
    <property type="protein sequence ID" value="CAH2107361.1"/>
    <property type="molecule type" value="Genomic_DNA"/>
</dbReference>
<dbReference type="AlphaFoldDB" id="A0AAU9VDC1"/>
<evidence type="ECO:0000313" key="6">
    <source>
        <dbReference type="Proteomes" id="UP001153954"/>
    </source>
</evidence>
<dbReference type="Proteomes" id="UP001153954">
    <property type="component" value="Unassembled WGS sequence"/>
</dbReference>
<keyword evidence="2 4" id="KW-0732">Signal</keyword>
<feature type="chain" id="PRO_5043773594" description="Larval cuticle protein LCP-17" evidence="4">
    <location>
        <begin position="16"/>
        <end position="127"/>
    </location>
</feature>
<accession>A0AAU9VDC1</accession>
<protein>
    <recommendedName>
        <fullName evidence="7">Larval cuticle protein LCP-17</fullName>
    </recommendedName>
</protein>
<gene>
    <name evidence="5" type="ORF">EEDITHA_LOCUS21406</name>
</gene>
<dbReference type="GO" id="GO:0062129">
    <property type="term" value="C:chitin-based extracellular matrix"/>
    <property type="evidence" value="ECO:0007669"/>
    <property type="project" value="TreeGrafter"/>
</dbReference>
<evidence type="ECO:0000256" key="4">
    <source>
        <dbReference type="SAM" id="SignalP"/>
    </source>
</evidence>
<evidence type="ECO:0008006" key="7">
    <source>
        <dbReference type="Google" id="ProtNLM"/>
    </source>
</evidence>
<reference evidence="5" key="1">
    <citation type="submission" date="2022-03" db="EMBL/GenBank/DDBJ databases">
        <authorList>
            <person name="Tunstrom K."/>
        </authorList>
    </citation>
    <scope>NUCLEOTIDE SEQUENCE</scope>
</reference>
<dbReference type="Pfam" id="PF00379">
    <property type="entry name" value="Chitin_bind_4"/>
    <property type="match status" value="1"/>
</dbReference>
<dbReference type="PANTHER" id="PTHR10380">
    <property type="entry name" value="CUTICLE PROTEIN"/>
    <property type="match status" value="1"/>
</dbReference>
<feature type="signal peptide" evidence="4">
    <location>
        <begin position="1"/>
        <end position="15"/>
    </location>
</feature>
<organism evidence="5 6">
    <name type="scientific">Euphydryas editha</name>
    <name type="common">Edith's checkerspot</name>
    <dbReference type="NCBI Taxonomy" id="104508"/>
    <lineage>
        <taxon>Eukaryota</taxon>
        <taxon>Metazoa</taxon>
        <taxon>Ecdysozoa</taxon>
        <taxon>Arthropoda</taxon>
        <taxon>Hexapoda</taxon>
        <taxon>Insecta</taxon>
        <taxon>Pterygota</taxon>
        <taxon>Neoptera</taxon>
        <taxon>Endopterygota</taxon>
        <taxon>Lepidoptera</taxon>
        <taxon>Glossata</taxon>
        <taxon>Ditrysia</taxon>
        <taxon>Papilionoidea</taxon>
        <taxon>Nymphalidae</taxon>
        <taxon>Nymphalinae</taxon>
        <taxon>Euphydryas</taxon>
    </lineage>
</organism>
<sequence length="127" mass="13604">MKIFIILSLVAVAFAAPQSATEPIPILRQNSDINPDGSFQYSFESGNGIAAEANGALKNIGAEEPALEIQGQFQYPGEDGSLIQLTYTANENGYQPRGDILPTPPPIPVEIQRALEILATAKPQPEQ</sequence>
<name>A0AAU9VDC1_EUPED</name>
<dbReference type="PROSITE" id="PS00233">
    <property type="entry name" value="CHIT_BIND_RR_1"/>
    <property type="match status" value="1"/>
</dbReference>
<evidence type="ECO:0000313" key="5">
    <source>
        <dbReference type="EMBL" id="CAH2107361.1"/>
    </source>
</evidence>
<evidence type="ECO:0000256" key="1">
    <source>
        <dbReference type="ARBA" id="ARBA00022460"/>
    </source>
</evidence>
<keyword evidence="6" id="KW-1185">Reference proteome</keyword>
<evidence type="ECO:0000256" key="3">
    <source>
        <dbReference type="PROSITE-ProRule" id="PRU00497"/>
    </source>
</evidence>
<evidence type="ECO:0000256" key="2">
    <source>
        <dbReference type="ARBA" id="ARBA00022729"/>
    </source>
</evidence>
<dbReference type="InterPro" id="IPR050468">
    <property type="entry name" value="Cuticle_Struct_Prot"/>
</dbReference>
<comment type="caution">
    <text evidence="5">The sequence shown here is derived from an EMBL/GenBank/DDBJ whole genome shotgun (WGS) entry which is preliminary data.</text>
</comment>
<dbReference type="InterPro" id="IPR000618">
    <property type="entry name" value="Insect_cuticle"/>
</dbReference>
<dbReference type="PROSITE" id="PS51155">
    <property type="entry name" value="CHIT_BIND_RR_2"/>
    <property type="match status" value="1"/>
</dbReference>
<dbReference type="InterPro" id="IPR031311">
    <property type="entry name" value="CHIT_BIND_RR_consensus"/>
</dbReference>
<dbReference type="PRINTS" id="PR00947">
    <property type="entry name" value="CUTICLE"/>
</dbReference>
<dbReference type="GO" id="GO:0008010">
    <property type="term" value="F:structural constituent of chitin-based larval cuticle"/>
    <property type="evidence" value="ECO:0007669"/>
    <property type="project" value="TreeGrafter"/>
</dbReference>
<dbReference type="PANTHER" id="PTHR10380:SF241">
    <property type="entry name" value="CUTICULAR PROTEIN 47EG-RELATED"/>
    <property type="match status" value="1"/>
</dbReference>
<proteinExistence type="predicted"/>